<comment type="subcellular location">
    <subcellularLocation>
        <location evidence="1">Cell outer membrane</location>
    </subcellularLocation>
</comment>
<name>A0A1T5EK78_9SPHI</name>
<dbReference type="GO" id="GO:0009279">
    <property type="term" value="C:cell outer membrane"/>
    <property type="evidence" value="ECO:0007669"/>
    <property type="project" value="UniProtKB-SubCell"/>
</dbReference>
<dbReference type="Proteomes" id="UP000190150">
    <property type="component" value="Unassembled WGS sequence"/>
</dbReference>
<evidence type="ECO:0000256" key="5">
    <source>
        <dbReference type="ARBA" id="ARBA00023237"/>
    </source>
</evidence>
<feature type="domain" description="RagB/SusD" evidence="7">
    <location>
        <begin position="324"/>
        <end position="412"/>
    </location>
</feature>
<feature type="chain" id="PRO_5013250672" evidence="6">
    <location>
        <begin position="22"/>
        <end position="453"/>
    </location>
</feature>
<reference evidence="10" key="1">
    <citation type="submission" date="2017-02" db="EMBL/GenBank/DDBJ databases">
        <authorList>
            <person name="Varghese N."/>
            <person name="Submissions S."/>
        </authorList>
    </citation>
    <scope>NUCLEOTIDE SEQUENCE [LARGE SCALE GENOMIC DNA]</scope>
    <source>
        <strain evidence="10">DSM 24091</strain>
    </source>
</reference>
<comment type="similarity">
    <text evidence="2">Belongs to the SusD family.</text>
</comment>
<evidence type="ECO:0000256" key="3">
    <source>
        <dbReference type="ARBA" id="ARBA00022729"/>
    </source>
</evidence>
<dbReference type="PROSITE" id="PS51257">
    <property type="entry name" value="PROKAR_LIPOPROTEIN"/>
    <property type="match status" value="1"/>
</dbReference>
<evidence type="ECO:0000256" key="1">
    <source>
        <dbReference type="ARBA" id="ARBA00004442"/>
    </source>
</evidence>
<dbReference type="AlphaFoldDB" id="A0A1T5EK78"/>
<dbReference type="InterPro" id="IPR012944">
    <property type="entry name" value="SusD_RagB_dom"/>
</dbReference>
<keyword evidence="3 6" id="KW-0732">Signal</keyword>
<dbReference type="InterPro" id="IPR011990">
    <property type="entry name" value="TPR-like_helical_dom_sf"/>
</dbReference>
<evidence type="ECO:0000259" key="8">
    <source>
        <dbReference type="Pfam" id="PF14322"/>
    </source>
</evidence>
<protein>
    <submittedName>
        <fullName evidence="9">SusD family protein</fullName>
    </submittedName>
</protein>
<gene>
    <name evidence="9" type="ORF">SAMN05660841_02660</name>
</gene>
<dbReference type="CDD" id="cd08977">
    <property type="entry name" value="SusD"/>
    <property type="match status" value="1"/>
</dbReference>
<keyword evidence="4" id="KW-0472">Membrane</keyword>
<evidence type="ECO:0000313" key="9">
    <source>
        <dbReference type="EMBL" id="SKB84462.1"/>
    </source>
</evidence>
<keyword evidence="10" id="KW-1185">Reference proteome</keyword>
<evidence type="ECO:0000256" key="2">
    <source>
        <dbReference type="ARBA" id="ARBA00006275"/>
    </source>
</evidence>
<feature type="domain" description="SusD-like N-terminal" evidence="8">
    <location>
        <begin position="20"/>
        <end position="223"/>
    </location>
</feature>
<evidence type="ECO:0000259" key="7">
    <source>
        <dbReference type="Pfam" id="PF07980"/>
    </source>
</evidence>
<dbReference type="Pfam" id="PF14322">
    <property type="entry name" value="SusD-like_3"/>
    <property type="match status" value="1"/>
</dbReference>
<dbReference type="Gene3D" id="1.25.40.390">
    <property type="match status" value="1"/>
</dbReference>
<evidence type="ECO:0000256" key="6">
    <source>
        <dbReference type="SAM" id="SignalP"/>
    </source>
</evidence>
<evidence type="ECO:0000256" key="4">
    <source>
        <dbReference type="ARBA" id="ARBA00023136"/>
    </source>
</evidence>
<dbReference type="InterPro" id="IPR033985">
    <property type="entry name" value="SusD-like_N"/>
</dbReference>
<sequence length="453" mass="51362">MKKNMTLIAALCILFTGCSDFLEVDTPKDQVDAVQTFNDEKTAVAAVNSAYILLGEDGFFGSMLTSNPILSGCYTDELEATIGSNTDFKNFYEGSVTSSSNAVRQLWNKTYKQIYIVNNILESLENSTGISENLRSQLRGEALAIRGLMHFYLTQTFGNVPFVSSTNYKVNAKIGKQSVAEVMNLSVLDLEEAEKLLIMLYPGPERIRINQSTVHALLARMHLYTGNWEKARTYAQLVIANGNYKVEPLEVVFKKESRSAIWQLKPTMPGFNTFEAFYHIFTAVPAPFFRLHPSLLDAFEPADKRRQKWVQDVGETEGYAHAFKYQVRGSSATSEEYSVILRLEEMYLIAAEAAVMQGDLQNGSEMLNVIRSRAGLDDLDFGNVQQGVDAILKERRMEFFCEFGHRFYDLKRLNRLSDLMVVKPRWQQHFIMYPLPENEITLNPNLLPQNAGY</sequence>
<dbReference type="RefSeq" id="WP_079643558.1">
    <property type="nucleotide sequence ID" value="NZ_FUZF01000011.1"/>
</dbReference>
<organism evidence="9 10">
    <name type="scientific">Sphingobacterium nematocida</name>
    <dbReference type="NCBI Taxonomy" id="1513896"/>
    <lineage>
        <taxon>Bacteria</taxon>
        <taxon>Pseudomonadati</taxon>
        <taxon>Bacteroidota</taxon>
        <taxon>Sphingobacteriia</taxon>
        <taxon>Sphingobacteriales</taxon>
        <taxon>Sphingobacteriaceae</taxon>
        <taxon>Sphingobacterium</taxon>
    </lineage>
</organism>
<dbReference type="SUPFAM" id="SSF48452">
    <property type="entry name" value="TPR-like"/>
    <property type="match status" value="1"/>
</dbReference>
<dbReference type="Pfam" id="PF07980">
    <property type="entry name" value="SusD_RagB"/>
    <property type="match status" value="1"/>
</dbReference>
<accession>A0A1T5EK78</accession>
<dbReference type="EMBL" id="FUZF01000011">
    <property type="protein sequence ID" value="SKB84462.1"/>
    <property type="molecule type" value="Genomic_DNA"/>
</dbReference>
<feature type="signal peptide" evidence="6">
    <location>
        <begin position="1"/>
        <end position="21"/>
    </location>
</feature>
<dbReference type="STRING" id="1513896.SAMN05660841_02660"/>
<proteinExistence type="inferred from homology"/>
<evidence type="ECO:0000313" key="10">
    <source>
        <dbReference type="Proteomes" id="UP000190150"/>
    </source>
</evidence>
<dbReference type="OrthoDB" id="621570at2"/>
<keyword evidence="5" id="KW-0998">Cell outer membrane</keyword>